<dbReference type="KEGG" id="mff:MFFC18_38750"/>
<dbReference type="AlphaFoldDB" id="A0A5B9PFK7"/>
<keyword evidence="2" id="KW-1185">Reference proteome</keyword>
<proteinExistence type="predicted"/>
<evidence type="ECO:0000313" key="2">
    <source>
        <dbReference type="Proteomes" id="UP000322214"/>
    </source>
</evidence>
<protein>
    <submittedName>
        <fullName evidence="1">Uncharacterized protein</fullName>
    </submittedName>
</protein>
<dbReference type="EMBL" id="CP042912">
    <property type="protein sequence ID" value="QEG23970.1"/>
    <property type="molecule type" value="Genomic_DNA"/>
</dbReference>
<dbReference type="Proteomes" id="UP000322214">
    <property type="component" value="Chromosome"/>
</dbReference>
<reference evidence="1 2" key="1">
    <citation type="submission" date="2019-08" db="EMBL/GenBank/DDBJ databases">
        <title>Deep-cultivation of Planctomycetes and their phenomic and genomic characterization uncovers novel biology.</title>
        <authorList>
            <person name="Wiegand S."/>
            <person name="Jogler M."/>
            <person name="Boedeker C."/>
            <person name="Pinto D."/>
            <person name="Vollmers J."/>
            <person name="Rivas-Marin E."/>
            <person name="Kohn T."/>
            <person name="Peeters S.H."/>
            <person name="Heuer A."/>
            <person name="Rast P."/>
            <person name="Oberbeckmann S."/>
            <person name="Bunk B."/>
            <person name="Jeske O."/>
            <person name="Meyerdierks A."/>
            <person name="Storesund J.E."/>
            <person name="Kallscheuer N."/>
            <person name="Luecker S."/>
            <person name="Lage O.M."/>
            <person name="Pohl T."/>
            <person name="Merkel B.J."/>
            <person name="Hornburger P."/>
            <person name="Mueller R.-W."/>
            <person name="Bruemmer F."/>
            <person name="Labrenz M."/>
            <person name="Spormann A.M."/>
            <person name="Op den Camp H."/>
            <person name="Overmann J."/>
            <person name="Amann R."/>
            <person name="Jetten M.S.M."/>
            <person name="Mascher T."/>
            <person name="Medema M.H."/>
            <person name="Devos D.P."/>
            <person name="Kaster A.-K."/>
            <person name="Ovreas L."/>
            <person name="Rohde M."/>
            <person name="Galperin M.Y."/>
            <person name="Jogler C."/>
        </authorList>
    </citation>
    <scope>NUCLEOTIDE SEQUENCE [LARGE SCALE GENOMIC DNA]</scope>
    <source>
        <strain evidence="1 2">FC18</strain>
    </source>
</reference>
<dbReference type="STRING" id="980251.GCA_001642875_04226"/>
<sequence length="33" mass="4044">MEPVLAHNRNRSPERKMLLEDTLLRKQLLRKRT</sequence>
<name>A0A5B9PFK7_9BACT</name>
<evidence type="ECO:0000313" key="1">
    <source>
        <dbReference type="EMBL" id="QEG23970.1"/>
    </source>
</evidence>
<accession>A0A5B9PFK7</accession>
<organism evidence="1 2">
    <name type="scientific">Mariniblastus fucicola</name>
    <dbReference type="NCBI Taxonomy" id="980251"/>
    <lineage>
        <taxon>Bacteria</taxon>
        <taxon>Pseudomonadati</taxon>
        <taxon>Planctomycetota</taxon>
        <taxon>Planctomycetia</taxon>
        <taxon>Pirellulales</taxon>
        <taxon>Pirellulaceae</taxon>
        <taxon>Mariniblastus</taxon>
    </lineage>
</organism>
<gene>
    <name evidence="1" type="ORF">MFFC18_38750</name>
</gene>